<name>A0ABR2KPW9_9EUKA</name>
<feature type="domain" description="F5/8 type C" evidence="2">
    <location>
        <begin position="291"/>
        <end position="441"/>
    </location>
</feature>
<evidence type="ECO:0000313" key="3">
    <source>
        <dbReference type="EMBL" id="KAK8893053.1"/>
    </source>
</evidence>
<keyword evidence="4" id="KW-1185">Reference proteome</keyword>
<accession>A0ABR2KPW9</accession>
<protein>
    <recommendedName>
        <fullName evidence="2">F5/8 type C domain-containing protein</fullName>
    </recommendedName>
</protein>
<dbReference type="PANTHER" id="PTHR47457">
    <property type="entry name" value="OS05G0345500 PROTEIN"/>
    <property type="match status" value="1"/>
</dbReference>
<dbReference type="EMBL" id="JAPFFF010000004">
    <property type="protein sequence ID" value="KAK8893053.1"/>
    <property type="molecule type" value="Genomic_DNA"/>
</dbReference>
<dbReference type="PROSITE" id="PS50022">
    <property type="entry name" value="FA58C_3"/>
    <property type="match status" value="1"/>
</dbReference>
<dbReference type="Pfam" id="PF07707">
    <property type="entry name" value="BACK"/>
    <property type="match status" value="1"/>
</dbReference>
<dbReference type="InterPro" id="IPR000421">
    <property type="entry name" value="FA58C"/>
</dbReference>
<evidence type="ECO:0000313" key="4">
    <source>
        <dbReference type="Proteomes" id="UP001470230"/>
    </source>
</evidence>
<dbReference type="Proteomes" id="UP001470230">
    <property type="component" value="Unassembled WGS sequence"/>
</dbReference>
<comment type="caution">
    <text evidence="3">The sequence shown here is derived from an EMBL/GenBank/DDBJ whole genome shotgun (WGS) entry which is preliminary data.</text>
</comment>
<feature type="compositionally biased region" description="Polar residues" evidence="1">
    <location>
        <begin position="269"/>
        <end position="280"/>
    </location>
</feature>
<dbReference type="InterPro" id="IPR008979">
    <property type="entry name" value="Galactose-bd-like_sf"/>
</dbReference>
<dbReference type="Pfam" id="PF00754">
    <property type="entry name" value="F5_F8_type_C"/>
    <property type="match status" value="1"/>
</dbReference>
<organism evidence="3 4">
    <name type="scientific">Tritrichomonas musculus</name>
    <dbReference type="NCBI Taxonomy" id="1915356"/>
    <lineage>
        <taxon>Eukaryota</taxon>
        <taxon>Metamonada</taxon>
        <taxon>Parabasalia</taxon>
        <taxon>Tritrichomonadida</taxon>
        <taxon>Tritrichomonadidae</taxon>
        <taxon>Tritrichomonas</taxon>
    </lineage>
</organism>
<dbReference type="PANTHER" id="PTHR47457:SF1">
    <property type="entry name" value="BTB DOMAIN-CONTAINING PROTEIN-RELATED"/>
    <property type="match status" value="1"/>
</dbReference>
<gene>
    <name evidence="3" type="ORF">M9Y10_030312</name>
</gene>
<evidence type="ECO:0000256" key="1">
    <source>
        <dbReference type="SAM" id="MobiDB-lite"/>
    </source>
</evidence>
<feature type="compositionally biased region" description="Basic and acidic residues" evidence="1">
    <location>
        <begin position="250"/>
        <end position="268"/>
    </location>
</feature>
<sequence length="443" mass="51654">MSQEAQIQLKTTSILNVPLQNYDADFYFIVNGEEFKTSFIIADLLSPKICKMHRVDPTISEFIIVTQSQGHFSYILELANFTKISLPKTEISFFSEVIELLSNTFIDISNLIPEQTLTEDNVFHLLQQHEQCKTLYSKNIKNEIDFISSHFFNLCENHQEEFKSISFESLIEIISNEKLHLNDEDQLVEFINNFYSEKNNEISFLYNFVLFENVESKTVEDFLNIFDYNDLTKEIWNSISNRLKQPINKTNKENHSTRYEKQKQEIKSPQKQSKSFPPQNDQIFNGIIKYLKTESNGNIESKINITASSFYSIYIPLNVTIFEDSNKWFRTNNPGLNNWICFDFKDKRINLTNYQIKSIPYSSNSNHLKTWKVEGSSDNSSWTTLDEQSNCNYLNGNCNSHLFTVSNPNSMEFRYIRICNTGPDASNSQFLMLGSVEFYGNLI</sequence>
<proteinExistence type="predicted"/>
<feature type="region of interest" description="Disordered" evidence="1">
    <location>
        <begin position="247"/>
        <end position="280"/>
    </location>
</feature>
<dbReference type="InterPro" id="IPR011705">
    <property type="entry name" value="BACK"/>
</dbReference>
<reference evidence="3 4" key="1">
    <citation type="submission" date="2024-04" db="EMBL/GenBank/DDBJ databases">
        <title>Tritrichomonas musculus Genome.</title>
        <authorList>
            <person name="Alves-Ferreira E."/>
            <person name="Grigg M."/>
            <person name="Lorenzi H."/>
            <person name="Galac M."/>
        </authorList>
    </citation>
    <scope>NUCLEOTIDE SEQUENCE [LARGE SCALE GENOMIC DNA]</scope>
    <source>
        <strain evidence="3 4">EAF2021</strain>
    </source>
</reference>
<dbReference type="Gene3D" id="2.60.120.260">
    <property type="entry name" value="Galactose-binding domain-like"/>
    <property type="match status" value="1"/>
</dbReference>
<evidence type="ECO:0000259" key="2">
    <source>
        <dbReference type="PROSITE" id="PS50022"/>
    </source>
</evidence>
<dbReference type="SUPFAM" id="SSF49785">
    <property type="entry name" value="Galactose-binding domain-like"/>
    <property type="match status" value="1"/>
</dbReference>
<dbReference type="Gene3D" id="1.25.40.420">
    <property type="match status" value="1"/>
</dbReference>